<organism evidence="2 4">
    <name type="scientific">Adineta ricciae</name>
    <name type="common">Rotifer</name>
    <dbReference type="NCBI Taxonomy" id="249248"/>
    <lineage>
        <taxon>Eukaryota</taxon>
        <taxon>Metazoa</taxon>
        <taxon>Spiralia</taxon>
        <taxon>Gnathifera</taxon>
        <taxon>Rotifera</taxon>
        <taxon>Eurotatoria</taxon>
        <taxon>Bdelloidea</taxon>
        <taxon>Adinetida</taxon>
        <taxon>Adinetidae</taxon>
        <taxon>Adineta</taxon>
    </lineage>
</organism>
<dbReference type="Proteomes" id="UP000663828">
    <property type="component" value="Unassembled WGS sequence"/>
</dbReference>
<evidence type="ECO:0000313" key="4">
    <source>
        <dbReference type="Proteomes" id="UP000663852"/>
    </source>
</evidence>
<evidence type="ECO:0000313" key="2">
    <source>
        <dbReference type="EMBL" id="CAF1526315.1"/>
    </source>
</evidence>
<evidence type="ECO:0000313" key="1">
    <source>
        <dbReference type="EMBL" id="CAF1506565.1"/>
    </source>
</evidence>
<comment type="caution">
    <text evidence="2">The sequence shown here is derived from an EMBL/GenBank/DDBJ whole genome shotgun (WGS) entry which is preliminary data.</text>
</comment>
<dbReference type="EMBL" id="CAJNOJ010000823">
    <property type="protein sequence ID" value="CAF1526315.1"/>
    <property type="molecule type" value="Genomic_DNA"/>
</dbReference>
<dbReference type="SUPFAM" id="SSF82171">
    <property type="entry name" value="DPP6 N-terminal domain-like"/>
    <property type="match status" value="1"/>
</dbReference>
<reference evidence="2" key="1">
    <citation type="submission" date="2021-02" db="EMBL/GenBank/DDBJ databases">
        <authorList>
            <person name="Nowell W R."/>
        </authorList>
    </citation>
    <scope>NUCLEOTIDE SEQUENCE</scope>
</reference>
<accession>A0A815V1J3</accession>
<protein>
    <submittedName>
        <fullName evidence="2">Uncharacterized protein</fullName>
    </submittedName>
</protein>
<dbReference type="AlphaFoldDB" id="A0A815V1J3"/>
<dbReference type="EMBL" id="CAJNOR010004493">
    <property type="protein sequence ID" value="CAF1506565.1"/>
    <property type="molecule type" value="Genomic_DNA"/>
</dbReference>
<sequence length="244" mass="28911">MIYFTMQQGLYGISKYFKYNLRQNQTSQTNQIQSFMIHFIQFNEKSQKLFSIIEKTSIEKYFLVEINSETLEIENELLEISEYGRPMSGYYFNSKKQYLIYHVYDSNLSQTRLITLDLSKNPKQRFIQSKKFDFNVYSLSYIQSDPTFLALWQYNIVTPLVAIQINEKTGKQIQNVTITPTGQRISQGFKPFSVDYQNKILYVLSWTDDLSKTFISKVSFQTMKLNLITIQGKLPKDYIFFKKD</sequence>
<dbReference type="Proteomes" id="UP000663852">
    <property type="component" value="Unassembled WGS sequence"/>
</dbReference>
<name>A0A815V1J3_ADIRI</name>
<dbReference type="OrthoDB" id="9980173at2759"/>
<gene>
    <name evidence="2" type="ORF">EDS130_LOCUS44231</name>
    <name evidence="1" type="ORF">XAT740_LOCUS39971</name>
</gene>
<keyword evidence="3" id="KW-1185">Reference proteome</keyword>
<evidence type="ECO:0000313" key="3">
    <source>
        <dbReference type="Proteomes" id="UP000663828"/>
    </source>
</evidence>
<proteinExistence type="predicted"/>